<feature type="transmembrane region" description="Helical" evidence="5">
    <location>
        <begin position="477"/>
        <end position="496"/>
    </location>
</feature>
<accession>A0A812SMY7</accession>
<feature type="transmembrane region" description="Helical" evidence="5">
    <location>
        <begin position="447"/>
        <end position="465"/>
    </location>
</feature>
<feature type="chain" id="PRO_5032601733" evidence="6">
    <location>
        <begin position="24"/>
        <end position="667"/>
    </location>
</feature>
<keyword evidence="3 5" id="KW-1133">Transmembrane helix</keyword>
<feature type="transmembrane region" description="Helical" evidence="5">
    <location>
        <begin position="85"/>
        <end position="103"/>
    </location>
</feature>
<dbReference type="GO" id="GO:0016020">
    <property type="term" value="C:membrane"/>
    <property type="evidence" value="ECO:0007669"/>
    <property type="project" value="UniProtKB-SubCell"/>
</dbReference>
<keyword evidence="6" id="KW-0732">Signal</keyword>
<dbReference type="OrthoDB" id="5547497at2759"/>
<feature type="transmembrane region" description="Helical" evidence="5">
    <location>
        <begin position="33"/>
        <end position="54"/>
    </location>
</feature>
<keyword evidence="2 5" id="KW-0812">Transmembrane</keyword>
<proteinExistence type="predicted"/>
<dbReference type="PANTHER" id="PTHR23507">
    <property type="entry name" value="ZGC:174356"/>
    <property type="match status" value="1"/>
</dbReference>
<feature type="transmembrane region" description="Helical" evidence="5">
    <location>
        <begin position="176"/>
        <end position="198"/>
    </location>
</feature>
<feature type="transmembrane region" description="Helical" evidence="5">
    <location>
        <begin position="320"/>
        <end position="342"/>
    </location>
</feature>
<dbReference type="AlphaFoldDB" id="A0A812SMY7"/>
<feature type="transmembrane region" description="Helical" evidence="5">
    <location>
        <begin position="204"/>
        <end position="227"/>
    </location>
</feature>
<feature type="transmembrane region" description="Helical" evidence="5">
    <location>
        <begin position="239"/>
        <end position="257"/>
    </location>
</feature>
<name>A0A812SMY7_9DINO</name>
<organism evidence="7 8">
    <name type="scientific">Symbiodinium necroappetens</name>
    <dbReference type="NCBI Taxonomy" id="1628268"/>
    <lineage>
        <taxon>Eukaryota</taxon>
        <taxon>Sar</taxon>
        <taxon>Alveolata</taxon>
        <taxon>Dinophyceae</taxon>
        <taxon>Suessiales</taxon>
        <taxon>Symbiodiniaceae</taxon>
        <taxon>Symbiodinium</taxon>
    </lineage>
</organism>
<comment type="subcellular location">
    <subcellularLocation>
        <location evidence="1">Membrane</location>
        <topology evidence="1">Multi-pass membrane protein</topology>
    </subcellularLocation>
</comment>
<evidence type="ECO:0000256" key="6">
    <source>
        <dbReference type="SAM" id="SignalP"/>
    </source>
</evidence>
<comment type="caution">
    <text evidence="7">The sequence shown here is derived from an EMBL/GenBank/DDBJ whole genome shotgun (WGS) entry which is preliminary data.</text>
</comment>
<gene>
    <name evidence="7" type="ORF">SNEC2469_LOCUS13664</name>
</gene>
<evidence type="ECO:0000313" key="7">
    <source>
        <dbReference type="EMBL" id="CAE7482398.1"/>
    </source>
</evidence>
<dbReference type="Proteomes" id="UP000601435">
    <property type="component" value="Unassembled WGS sequence"/>
</dbReference>
<evidence type="ECO:0000256" key="2">
    <source>
        <dbReference type="ARBA" id="ARBA00022692"/>
    </source>
</evidence>
<evidence type="ECO:0000313" key="8">
    <source>
        <dbReference type="Proteomes" id="UP000601435"/>
    </source>
</evidence>
<feature type="transmembrane region" description="Helical" evidence="5">
    <location>
        <begin position="408"/>
        <end position="427"/>
    </location>
</feature>
<dbReference type="SUPFAM" id="SSF103481">
    <property type="entry name" value="Multidrug resistance efflux transporter EmrE"/>
    <property type="match status" value="1"/>
</dbReference>
<dbReference type="PANTHER" id="PTHR23507:SF1">
    <property type="entry name" value="FI18259P1-RELATED"/>
    <property type="match status" value="1"/>
</dbReference>
<feature type="transmembrane region" description="Helical" evidence="5">
    <location>
        <begin position="354"/>
        <end position="376"/>
    </location>
</feature>
<evidence type="ECO:0000256" key="3">
    <source>
        <dbReference type="ARBA" id="ARBA00022989"/>
    </source>
</evidence>
<feature type="non-terminal residue" evidence="7">
    <location>
        <position position="1"/>
    </location>
</feature>
<feature type="signal peptide" evidence="6">
    <location>
        <begin position="1"/>
        <end position="23"/>
    </location>
</feature>
<dbReference type="EMBL" id="CAJNJA010021836">
    <property type="protein sequence ID" value="CAE7482398.1"/>
    <property type="molecule type" value="Genomic_DNA"/>
</dbReference>
<protein>
    <submittedName>
        <fullName evidence="7">Uncharacterized protein</fullName>
    </submittedName>
</protein>
<evidence type="ECO:0000256" key="5">
    <source>
        <dbReference type="SAM" id="Phobius"/>
    </source>
</evidence>
<dbReference type="InterPro" id="IPR036259">
    <property type="entry name" value="MFS_trans_sf"/>
</dbReference>
<keyword evidence="4 5" id="KW-0472">Membrane</keyword>
<sequence>MPWMGLITVVSAILLEDMAGVLTYQPNSVRSFAILLSSVCGMLANVSSTWVLGLTSPIAHILLGQLKTVSVLLGGFLFFDARPGLRTLLGAFCTLVAITMYALSKTFKSDKEATSSASTRVDCDDEEAALKAALAVAEGAVLYIQLDINCARTPKQLLCKVGAADAAYWDAVLEGLASAIVLAVPSALTLGILSALAIKSASLWPFLWASSLDQSIDAVGVMLAVLADLTQEYKPERSATLGLLGAFVTGYLVYLFAMCTQRFAWHTMKVRGFLLFLLPETSETAEVESPQGRAAVSGRIPEMLQEGVNILRRHHVLQRLALVLCLAGAGFTARNLFLRFYLASKLGADKADFAVLLPASLPGKIVTFALILPALVHTCGELAALKVALPISGVLTLCILASDAFWQVIVCYAVLGGPALMFAPLMSAMKANLVGDEEQGKVQGVVAALRALANAAVGFLLGNGFHAGSQPMRGVQAGLFLVVLLEFVASLVALTLPNSYIIGEFAIASSVVAGEEISDTELVCTVHSQDDPADAGCPDNSSSDEEVCKERQPLLANKEAADDLPHEMRQLRVHHAMLPTPHRLDPRLQGQVAAWTFRKFPMEGNAGADARDSTPAGRPLNVAISAPLRYLCHRAMPFQLIQLRRHPPLPEEVLWCRRAAWWCTFLL</sequence>
<dbReference type="SUPFAM" id="SSF103473">
    <property type="entry name" value="MFS general substrate transporter"/>
    <property type="match status" value="1"/>
</dbReference>
<reference evidence="7" key="1">
    <citation type="submission" date="2021-02" db="EMBL/GenBank/DDBJ databases">
        <authorList>
            <person name="Dougan E. K."/>
            <person name="Rhodes N."/>
            <person name="Thang M."/>
            <person name="Chan C."/>
        </authorList>
    </citation>
    <scope>NUCLEOTIDE SEQUENCE</scope>
</reference>
<dbReference type="Gene3D" id="1.20.1250.20">
    <property type="entry name" value="MFS general substrate transporter like domains"/>
    <property type="match status" value="1"/>
</dbReference>
<feature type="transmembrane region" description="Helical" evidence="5">
    <location>
        <begin position="61"/>
        <end position="79"/>
    </location>
</feature>
<feature type="transmembrane region" description="Helical" evidence="5">
    <location>
        <begin position="382"/>
        <end position="401"/>
    </location>
</feature>
<keyword evidence="8" id="KW-1185">Reference proteome</keyword>
<evidence type="ECO:0000256" key="1">
    <source>
        <dbReference type="ARBA" id="ARBA00004141"/>
    </source>
</evidence>
<dbReference type="InterPro" id="IPR037185">
    <property type="entry name" value="EmrE-like"/>
</dbReference>
<evidence type="ECO:0000256" key="4">
    <source>
        <dbReference type="ARBA" id="ARBA00023136"/>
    </source>
</evidence>
<dbReference type="GO" id="GO:0022857">
    <property type="term" value="F:transmembrane transporter activity"/>
    <property type="evidence" value="ECO:0007669"/>
    <property type="project" value="TreeGrafter"/>
</dbReference>